<feature type="transmembrane region" description="Helical" evidence="1">
    <location>
        <begin position="9"/>
        <end position="31"/>
    </location>
</feature>
<keyword evidence="1" id="KW-0812">Transmembrane</keyword>
<comment type="caution">
    <text evidence="2">The sequence shown here is derived from an EMBL/GenBank/DDBJ whole genome shotgun (WGS) entry which is preliminary data.</text>
</comment>
<evidence type="ECO:0000313" key="3">
    <source>
        <dbReference type="Proteomes" id="UP001445335"/>
    </source>
</evidence>
<sequence>MKKAKSCKVYYSILAICYLEVLFWTTCLLTSCATSAARPEDANYIARETDNLKHTYLTDSSESLPGSVDLRGGDLHQYLERLSLQRLKQATLFPPVSEQRPVSINFLPVLKGVPAPYTGVQALSEPARA</sequence>
<dbReference type="Proteomes" id="UP001445335">
    <property type="component" value="Unassembled WGS sequence"/>
</dbReference>
<evidence type="ECO:0000313" key="2">
    <source>
        <dbReference type="EMBL" id="KAK9822219.1"/>
    </source>
</evidence>
<reference evidence="2 3" key="1">
    <citation type="journal article" date="2024" name="Nat. Commun.">
        <title>Phylogenomics reveals the evolutionary origins of lichenization in chlorophyte algae.</title>
        <authorList>
            <person name="Puginier C."/>
            <person name="Libourel C."/>
            <person name="Otte J."/>
            <person name="Skaloud P."/>
            <person name="Haon M."/>
            <person name="Grisel S."/>
            <person name="Petersen M."/>
            <person name="Berrin J.G."/>
            <person name="Delaux P.M."/>
            <person name="Dal Grande F."/>
            <person name="Keller J."/>
        </authorList>
    </citation>
    <scope>NUCLEOTIDE SEQUENCE [LARGE SCALE GENOMIC DNA]</scope>
    <source>
        <strain evidence="2 3">SAG 245.80</strain>
    </source>
</reference>
<keyword evidence="1" id="KW-1133">Transmembrane helix</keyword>
<accession>A0AAW1QL67</accession>
<proteinExistence type="predicted"/>
<name>A0AAW1QL67_9CHLO</name>
<dbReference type="EMBL" id="JALJOU010000090">
    <property type="protein sequence ID" value="KAK9822219.1"/>
    <property type="molecule type" value="Genomic_DNA"/>
</dbReference>
<dbReference type="PROSITE" id="PS51257">
    <property type="entry name" value="PROKAR_LIPOPROTEIN"/>
    <property type="match status" value="1"/>
</dbReference>
<protein>
    <submittedName>
        <fullName evidence="2">Uncharacterized protein</fullName>
    </submittedName>
</protein>
<evidence type="ECO:0000256" key="1">
    <source>
        <dbReference type="SAM" id="Phobius"/>
    </source>
</evidence>
<keyword evidence="3" id="KW-1185">Reference proteome</keyword>
<gene>
    <name evidence="2" type="ORF">WJX81_008261</name>
</gene>
<dbReference type="AlphaFoldDB" id="A0AAW1QL67"/>
<keyword evidence="1" id="KW-0472">Membrane</keyword>
<organism evidence="2 3">
    <name type="scientific">Elliptochloris bilobata</name>
    <dbReference type="NCBI Taxonomy" id="381761"/>
    <lineage>
        <taxon>Eukaryota</taxon>
        <taxon>Viridiplantae</taxon>
        <taxon>Chlorophyta</taxon>
        <taxon>core chlorophytes</taxon>
        <taxon>Trebouxiophyceae</taxon>
        <taxon>Trebouxiophyceae incertae sedis</taxon>
        <taxon>Elliptochloris clade</taxon>
        <taxon>Elliptochloris</taxon>
    </lineage>
</organism>